<organism evidence="10 11">
    <name type="scientific">Mesitornis unicolor</name>
    <name type="common">brown roatelo</name>
    <dbReference type="NCBI Taxonomy" id="54374"/>
    <lineage>
        <taxon>Eukaryota</taxon>
        <taxon>Metazoa</taxon>
        <taxon>Chordata</taxon>
        <taxon>Craniata</taxon>
        <taxon>Vertebrata</taxon>
        <taxon>Euteleostomi</taxon>
        <taxon>Archelosauria</taxon>
        <taxon>Archosauria</taxon>
        <taxon>Dinosauria</taxon>
        <taxon>Saurischia</taxon>
        <taxon>Theropoda</taxon>
        <taxon>Coelurosauria</taxon>
        <taxon>Aves</taxon>
        <taxon>Neognathae</taxon>
        <taxon>Neoaves</taxon>
        <taxon>Columbimorphae</taxon>
        <taxon>Mesitornithiformes</taxon>
        <taxon>Mesitornithidae</taxon>
        <taxon>Mesitornis</taxon>
    </lineage>
</organism>
<evidence type="ECO:0000256" key="2">
    <source>
        <dbReference type="ARBA" id="ARBA00012180"/>
    </source>
</evidence>
<keyword evidence="8" id="KW-0695">RNA-directed DNA polymerase</keyword>
<dbReference type="InterPro" id="IPR043502">
    <property type="entry name" value="DNA/RNA_pol_sf"/>
</dbReference>
<evidence type="ECO:0000259" key="9">
    <source>
        <dbReference type="PROSITE" id="PS50878"/>
    </source>
</evidence>
<comment type="similarity">
    <text evidence="1">Belongs to the beta type-B retroviral polymerase family. HERV class-II K(HML-2) pol subfamily.</text>
</comment>
<dbReference type="PANTHER" id="PTHR41694">
    <property type="entry name" value="ENDOGENOUS RETROVIRUS GROUP K MEMBER POL PROTEIN"/>
    <property type="match status" value="1"/>
</dbReference>
<dbReference type="EMBL" id="KK804141">
    <property type="protein sequence ID" value="KFQ30903.1"/>
    <property type="molecule type" value="Genomic_DNA"/>
</dbReference>
<sequence length="259" mass="29212">DQWPLKGEKLSKAEELVTEQLQLGHIVPSTSPWNTIFVIPKKSGKWRLLQDLRMINAVMQPMGPLQPGVPNPTLILADLPLYIIDLKDCFFTFPLHPDDCHHSAFSVLSANNQAPVKRYEWAVFPQGMTNSPTVCQLVVATAVEPTRCAYPQAHIYHSMDDILLAAEQQADVLAAMNHLWNSSDIYGLQVAPDKIQSEPPWKYLGWTLLERIIVPQNVRLVNSVKTLHDAQKLLDVINWLRPLLGITTQELTNLFGILK</sequence>
<dbReference type="InterPro" id="IPR000477">
    <property type="entry name" value="RT_dom"/>
</dbReference>
<evidence type="ECO:0000256" key="6">
    <source>
        <dbReference type="ARBA" id="ARBA00022759"/>
    </source>
</evidence>
<keyword evidence="7" id="KW-0378">Hydrolase</keyword>
<dbReference type="InterPro" id="IPR043128">
    <property type="entry name" value="Rev_trsase/Diguanyl_cyclase"/>
</dbReference>
<dbReference type="Gene3D" id="3.30.70.270">
    <property type="match status" value="2"/>
</dbReference>
<dbReference type="Proteomes" id="UP000053369">
    <property type="component" value="Unassembled WGS sequence"/>
</dbReference>
<feature type="non-terminal residue" evidence="10">
    <location>
        <position position="259"/>
    </location>
</feature>
<evidence type="ECO:0000313" key="10">
    <source>
        <dbReference type="EMBL" id="KFQ30903.1"/>
    </source>
</evidence>
<proteinExistence type="inferred from homology"/>
<reference evidence="10 11" key="1">
    <citation type="submission" date="2014-04" db="EMBL/GenBank/DDBJ databases">
        <title>Genome evolution of avian class.</title>
        <authorList>
            <person name="Zhang G."/>
            <person name="Li C."/>
        </authorList>
    </citation>
    <scope>NUCLEOTIDE SEQUENCE [LARGE SCALE GENOMIC DNA]</scope>
    <source>
        <strain evidence="10">BGI_N332</strain>
    </source>
</reference>
<feature type="non-terminal residue" evidence="10">
    <location>
        <position position="1"/>
    </location>
</feature>
<dbReference type="PROSITE" id="PS50878">
    <property type="entry name" value="RT_POL"/>
    <property type="match status" value="1"/>
</dbReference>
<evidence type="ECO:0000256" key="1">
    <source>
        <dbReference type="ARBA" id="ARBA00010879"/>
    </source>
</evidence>
<dbReference type="SUPFAM" id="SSF56672">
    <property type="entry name" value="DNA/RNA polymerases"/>
    <property type="match status" value="1"/>
</dbReference>
<evidence type="ECO:0000256" key="3">
    <source>
        <dbReference type="ARBA" id="ARBA00022679"/>
    </source>
</evidence>
<gene>
    <name evidence="10" type="ORF">N332_14289</name>
</gene>
<accession>A0A091QUM3</accession>
<dbReference type="Gene3D" id="3.10.10.10">
    <property type="entry name" value="HIV Type 1 Reverse Transcriptase, subunit A, domain 1"/>
    <property type="match status" value="1"/>
</dbReference>
<evidence type="ECO:0000256" key="8">
    <source>
        <dbReference type="ARBA" id="ARBA00022918"/>
    </source>
</evidence>
<dbReference type="PANTHER" id="PTHR41694:SF3">
    <property type="entry name" value="RNA-DIRECTED DNA POLYMERASE-RELATED"/>
    <property type="match status" value="1"/>
</dbReference>
<keyword evidence="11" id="KW-1185">Reference proteome</keyword>
<evidence type="ECO:0000256" key="5">
    <source>
        <dbReference type="ARBA" id="ARBA00022722"/>
    </source>
</evidence>
<evidence type="ECO:0000256" key="7">
    <source>
        <dbReference type="ARBA" id="ARBA00022801"/>
    </source>
</evidence>
<dbReference type="GO" id="GO:0003964">
    <property type="term" value="F:RNA-directed DNA polymerase activity"/>
    <property type="evidence" value="ECO:0007669"/>
    <property type="project" value="UniProtKB-KW"/>
</dbReference>
<dbReference type="GO" id="GO:0035613">
    <property type="term" value="F:RNA stem-loop binding"/>
    <property type="evidence" value="ECO:0007669"/>
    <property type="project" value="TreeGrafter"/>
</dbReference>
<evidence type="ECO:0000313" key="11">
    <source>
        <dbReference type="Proteomes" id="UP000053369"/>
    </source>
</evidence>
<dbReference type="InterPro" id="IPR010661">
    <property type="entry name" value="RVT_thumb"/>
</dbReference>
<protein>
    <recommendedName>
        <fullName evidence="2">ribonuclease H</fullName>
        <ecNumber evidence="2">3.1.26.4</ecNumber>
    </recommendedName>
</protein>
<dbReference type="GO" id="GO:0004523">
    <property type="term" value="F:RNA-DNA hybrid ribonuclease activity"/>
    <property type="evidence" value="ECO:0007669"/>
    <property type="project" value="UniProtKB-EC"/>
</dbReference>
<keyword evidence="5" id="KW-0540">Nuclease</keyword>
<dbReference type="EC" id="3.1.26.4" evidence="2"/>
<dbReference type="Pfam" id="PF00078">
    <property type="entry name" value="RVT_1"/>
    <property type="match status" value="1"/>
</dbReference>
<feature type="domain" description="Reverse transcriptase" evidence="9">
    <location>
        <begin position="20"/>
        <end position="208"/>
    </location>
</feature>
<dbReference type="AlphaFoldDB" id="A0A091QUM3"/>
<dbReference type="Pfam" id="PF06817">
    <property type="entry name" value="RVT_thumb"/>
    <property type="match status" value="1"/>
</dbReference>
<keyword evidence="6" id="KW-0255">Endonuclease</keyword>
<evidence type="ECO:0000256" key="4">
    <source>
        <dbReference type="ARBA" id="ARBA00022695"/>
    </source>
</evidence>
<keyword evidence="4" id="KW-0548">Nucleotidyltransferase</keyword>
<keyword evidence="3" id="KW-0808">Transferase</keyword>
<name>A0A091QUM3_9AVES</name>